<keyword evidence="14" id="KW-0539">Nucleus</keyword>
<keyword evidence="4 15" id="KW-0820">tRNA-binding</keyword>
<comment type="catalytic activity">
    <reaction evidence="15">
        <text>guanosine(26) in tRNA + 2 S-adenosyl-L-methionine = N(2)-dimethylguanosine(26) in tRNA + 2 S-adenosyl-L-homocysteine + 2 H(+)</text>
        <dbReference type="Rhea" id="RHEA:43140"/>
        <dbReference type="Rhea" id="RHEA-COMP:10359"/>
        <dbReference type="Rhea" id="RHEA-COMP:10360"/>
        <dbReference type="ChEBI" id="CHEBI:15378"/>
        <dbReference type="ChEBI" id="CHEBI:57856"/>
        <dbReference type="ChEBI" id="CHEBI:59789"/>
        <dbReference type="ChEBI" id="CHEBI:74269"/>
        <dbReference type="ChEBI" id="CHEBI:74513"/>
        <dbReference type="EC" id="2.1.1.216"/>
    </reaction>
</comment>
<comment type="subcellular location">
    <subcellularLocation>
        <location evidence="1">Nucleus</location>
        <location evidence="1">Nucleolus</location>
    </subcellularLocation>
</comment>
<sequence length="552" mass="61743">MNSNMNGKKVTELGVSIEDFIADKPKTKVKCYNSKLKIFREFALATLSALADKKSKQVFTSNGSECQTQSQVYALDALACTGIAGIQWKVHHTSRVHVTMAEHDDTKKIVDNCQANSLSCTQLKLNPLRVSGDLLGQQDAKEVHICQADAKTAMVMEAFNFIYLSPVKNCASYFEPAMQSVTSDGVLCIVVPDVSLFARSPHVVQRFYAADIVKTEYLKELTARIILASLARAAARYMKGISPQYVLSHEDYLLICVRVHRGHTAADTSINEVEKLLHCRLCEERIFMPNQLAPYDDPYSLLTCSCKKNNPGKTAVILGPVWKGSLNDPNLLNHIHHQGKQLSLSSKFFELVSLLVKESLCVKSERNVVLSSLPAEEKNLKDCRHLSPENTTGSCLTASNTTEDKIELTSSASDDPNDEPVISERNENTHQETPLLCEDTKKATIENMHTKQDQTDFKSTMQKRKAEDTQQDIGDSDIQTKRQKKDTEVDTTMAANVPFYYNITKFRKTNLPKLDKLVTILHSCSHRASRTHFDSCAIRTSASVEEFLHIFD</sequence>
<keyword evidence="12" id="KW-0832">Ubl conjugation</keyword>
<evidence type="ECO:0000256" key="11">
    <source>
        <dbReference type="ARBA" id="ARBA00022833"/>
    </source>
</evidence>
<evidence type="ECO:0000256" key="1">
    <source>
        <dbReference type="ARBA" id="ARBA00004604"/>
    </source>
</evidence>
<dbReference type="PANTHER" id="PTHR10631:SF1">
    <property type="entry name" value="TRMT1-LIKE PROTEIN"/>
    <property type="match status" value="1"/>
</dbReference>
<feature type="region of interest" description="Disordered" evidence="16">
    <location>
        <begin position="448"/>
        <end position="486"/>
    </location>
</feature>
<reference evidence="17" key="1">
    <citation type="submission" date="2014-12" db="EMBL/GenBank/DDBJ databases">
        <title>Insight into the proteome of Arion vulgaris.</title>
        <authorList>
            <person name="Aradska J."/>
            <person name="Bulat T."/>
            <person name="Smidak R."/>
            <person name="Sarate P."/>
            <person name="Gangsoo J."/>
            <person name="Sialana F."/>
            <person name="Bilban M."/>
            <person name="Lubec G."/>
        </authorList>
    </citation>
    <scope>NUCLEOTIDE SEQUENCE</scope>
    <source>
        <tissue evidence="17">Skin</tissue>
    </source>
</reference>
<organism evidence="17">
    <name type="scientific">Arion vulgaris</name>
    <dbReference type="NCBI Taxonomy" id="1028688"/>
    <lineage>
        <taxon>Eukaryota</taxon>
        <taxon>Metazoa</taxon>
        <taxon>Spiralia</taxon>
        <taxon>Lophotrochozoa</taxon>
        <taxon>Mollusca</taxon>
        <taxon>Gastropoda</taxon>
        <taxon>Heterobranchia</taxon>
        <taxon>Euthyneura</taxon>
        <taxon>Panpulmonata</taxon>
        <taxon>Eupulmonata</taxon>
        <taxon>Stylommatophora</taxon>
        <taxon>Helicina</taxon>
        <taxon>Arionoidea</taxon>
        <taxon>Arionidae</taxon>
        <taxon>Arion</taxon>
    </lineage>
</organism>
<keyword evidence="3" id="KW-0597">Phosphoprotein</keyword>
<evidence type="ECO:0000256" key="16">
    <source>
        <dbReference type="SAM" id="MobiDB-lite"/>
    </source>
</evidence>
<evidence type="ECO:0000256" key="3">
    <source>
        <dbReference type="ARBA" id="ARBA00022553"/>
    </source>
</evidence>
<dbReference type="InterPro" id="IPR002905">
    <property type="entry name" value="Trm1"/>
</dbReference>
<keyword evidence="9" id="KW-0479">Metal-binding</keyword>
<dbReference type="GO" id="GO:0000049">
    <property type="term" value="F:tRNA binding"/>
    <property type="evidence" value="ECO:0007669"/>
    <property type="project" value="UniProtKB-UniRule"/>
</dbReference>
<proteinExistence type="inferred from homology"/>
<dbReference type="SUPFAM" id="SSF53335">
    <property type="entry name" value="S-adenosyl-L-methionine-dependent methyltransferases"/>
    <property type="match status" value="1"/>
</dbReference>
<dbReference type="AlphaFoldDB" id="A0A0B7AJJ0"/>
<evidence type="ECO:0000256" key="10">
    <source>
        <dbReference type="ARBA" id="ARBA00022771"/>
    </source>
</evidence>
<dbReference type="Pfam" id="PF02005">
    <property type="entry name" value="TRM"/>
    <property type="match status" value="1"/>
</dbReference>
<evidence type="ECO:0000256" key="2">
    <source>
        <dbReference type="ARBA" id="ARBA00022499"/>
    </source>
</evidence>
<keyword evidence="6 15" id="KW-0808">Transferase</keyword>
<evidence type="ECO:0000256" key="6">
    <source>
        <dbReference type="ARBA" id="ARBA00022679"/>
    </source>
</evidence>
<keyword evidence="13 15" id="KW-0694">RNA-binding</keyword>
<dbReference type="InterPro" id="IPR029063">
    <property type="entry name" value="SAM-dependent_MTases_sf"/>
</dbReference>
<dbReference type="EMBL" id="HACG01033225">
    <property type="protein sequence ID" value="CEK80090.1"/>
    <property type="molecule type" value="Transcribed_RNA"/>
</dbReference>
<evidence type="ECO:0000313" key="17">
    <source>
        <dbReference type="EMBL" id="CEK80090.1"/>
    </source>
</evidence>
<name>A0A0B7AJJ0_9EUPU</name>
<keyword evidence="5 15" id="KW-0489">Methyltransferase</keyword>
<evidence type="ECO:0000256" key="9">
    <source>
        <dbReference type="ARBA" id="ARBA00022723"/>
    </source>
</evidence>
<keyword evidence="7 15" id="KW-0949">S-adenosyl-L-methionine</keyword>
<evidence type="ECO:0000256" key="14">
    <source>
        <dbReference type="ARBA" id="ARBA00023242"/>
    </source>
</evidence>
<dbReference type="GO" id="GO:0008270">
    <property type="term" value="F:zinc ion binding"/>
    <property type="evidence" value="ECO:0007669"/>
    <property type="project" value="UniProtKB-KW"/>
</dbReference>
<keyword evidence="8 15" id="KW-0819">tRNA processing</keyword>
<dbReference type="GO" id="GO:0005730">
    <property type="term" value="C:nucleolus"/>
    <property type="evidence" value="ECO:0007669"/>
    <property type="project" value="UniProtKB-SubCell"/>
</dbReference>
<comment type="similarity">
    <text evidence="15">Belongs to the class I-like SAM-binding methyltransferase superfamily. Trm1 family.</text>
</comment>
<dbReference type="EC" id="2.1.1.216" evidence="15"/>
<evidence type="ECO:0000256" key="4">
    <source>
        <dbReference type="ARBA" id="ARBA00022555"/>
    </source>
</evidence>
<accession>A0A0B7AJJ0</accession>
<evidence type="ECO:0000256" key="5">
    <source>
        <dbReference type="ARBA" id="ARBA00022603"/>
    </source>
</evidence>
<evidence type="ECO:0000256" key="12">
    <source>
        <dbReference type="ARBA" id="ARBA00022843"/>
    </source>
</evidence>
<gene>
    <name evidence="17" type="primary">ORF119078</name>
</gene>
<dbReference type="PANTHER" id="PTHR10631">
    <property type="entry name" value="N 2 ,N 2 -DIMETHYLGUANOSINE TRNA METHYLTRANSFERASE"/>
    <property type="match status" value="1"/>
</dbReference>
<evidence type="ECO:0000256" key="8">
    <source>
        <dbReference type="ARBA" id="ARBA00022694"/>
    </source>
</evidence>
<evidence type="ECO:0000256" key="7">
    <source>
        <dbReference type="ARBA" id="ARBA00022691"/>
    </source>
</evidence>
<dbReference type="Gene3D" id="3.30.56.70">
    <property type="entry name" value="N2,N2-dimethylguanosine tRNA methyltransferase, C-terminal domain"/>
    <property type="match status" value="1"/>
</dbReference>
<dbReference type="GO" id="GO:0160104">
    <property type="term" value="F:tRNA (guanine(26)-N2)-dimethyltransferase activity"/>
    <property type="evidence" value="ECO:0007669"/>
    <property type="project" value="UniProtKB-UniRule"/>
</dbReference>
<keyword evidence="10" id="KW-0863">Zinc-finger</keyword>
<dbReference type="Gene3D" id="3.40.50.150">
    <property type="entry name" value="Vaccinia Virus protein VP39"/>
    <property type="match status" value="1"/>
</dbReference>
<dbReference type="GO" id="GO:0002940">
    <property type="term" value="P:tRNA N2-guanine methylation"/>
    <property type="evidence" value="ECO:0007669"/>
    <property type="project" value="TreeGrafter"/>
</dbReference>
<keyword evidence="2" id="KW-1017">Isopeptide bond</keyword>
<evidence type="ECO:0000256" key="13">
    <source>
        <dbReference type="ARBA" id="ARBA00022884"/>
    </source>
</evidence>
<feature type="compositionally biased region" description="Polar residues" evidence="16">
    <location>
        <begin position="388"/>
        <end position="401"/>
    </location>
</feature>
<dbReference type="PROSITE" id="PS51626">
    <property type="entry name" value="SAM_MT_TRM1"/>
    <property type="match status" value="1"/>
</dbReference>
<feature type="region of interest" description="Disordered" evidence="16">
    <location>
        <begin position="384"/>
        <end position="435"/>
    </location>
</feature>
<evidence type="ECO:0000256" key="15">
    <source>
        <dbReference type="PROSITE-ProRule" id="PRU00958"/>
    </source>
</evidence>
<protein>
    <recommendedName>
        <fullName evidence="15">tRNA (guanine(26)-N(2))-dimethyltransferase</fullName>
        <ecNumber evidence="15">2.1.1.216</ecNumber>
    </recommendedName>
</protein>
<keyword evidence="11" id="KW-0862">Zinc</keyword>
<dbReference type="InterPro" id="IPR042296">
    <property type="entry name" value="tRNA_met_Trm1_C"/>
</dbReference>